<accession>A0ABQ1S7B6</accession>
<dbReference type="RefSeq" id="WP_229658494.1">
    <property type="nucleotide sequence ID" value="NZ_BMKL01000001.1"/>
</dbReference>
<evidence type="ECO:0000259" key="1">
    <source>
        <dbReference type="Pfam" id="PF01494"/>
    </source>
</evidence>
<gene>
    <name evidence="2" type="ORF">GCM10011515_15330</name>
</gene>
<dbReference type="SUPFAM" id="SSF51905">
    <property type="entry name" value="FAD/NAD(P)-binding domain"/>
    <property type="match status" value="1"/>
</dbReference>
<dbReference type="Proteomes" id="UP000619041">
    <property type="component" value="Unassembled WGS sequence"/>
</dbReference>
<dbReference type="InterPro" id="IPR036188">
    <property type="entry name" value="FAD/NAD-bd_sf"/>
</dbReference>
<proteinExistence type="predicted"/>
<reference evidence="3" key="1">
    <citation type="journal article" date="2019" name="Int. J. Syst. Evol. Microbiol.">
        <title>The Global Catalogue of Microorganisms (GCM) 10K type strain sequencing project: providing services to taxonomists for standard genome sequencing and annotation.</title>
        <authorList>
            <consortium name="The Broad Institute Genomics Platform"/>
            <consortium name="The Broad Institute Genome Sequencing Center for Infectious Disease"/>
            <person name="Wu L."/>
            <person name="Ma J."/>
        </authorList>
    </citation>
    <scope>NUCLEOTIDE SEQUENCE [LARGE SCALE GENOMIC DNA]</scope>
    <source>
        <strain evidence="3">CGMCC 1.15959</strain>
    </source>
</reference>
<dbReference type="InterPro" id="IPR050407">
    <property type="entry name" value="Geranylgeranyl_reductase"/>
</dbReference>
<dbReference type="Pfam" id="PF01494">
    <property type="entry name" value="FAD_binding_3"/>
    <property type="match status" value="1"/>
</dbReference>
<keyword evidence="3" id="KW-1185">Reference proteome</keyword>
<feature type="domain" description="FAD-binding" evidence="1">
    <location>
        <begin position="4"/>
        <end position="60"/>
    </location>
</feature>
<organism evidence="2 3">
    <name type="scientific">Tsuneonella deserti</name>
    <dbReference type="NCBI Taxonomy" id="2035528"/>
    <lineage>
        <taxon>Bacteria</taxon>
        <taxon>Pseudomonadati</taxon>
        <taxon>Pseudomonadota</taxon>
        <taxon>Alphaproteobacteria</taxon>
        <taxon>Sphingomonadales</taxon>
        <taxon>Erythrobacteraceae</taxon>
        <taxon>Tsuneonella</taxon>
    </lineage>
</organism>
<dbReference type="PRINTS" id="PR00368">
    <property type="entry name" value="FADPNR"/>
</dbReference>
<dbReference type="InterPro" id="IPR002938">
    <property type="entry name" value="FAD-bd"/>
</dbReference>
<dbReference type="EMBL" id="BMKL01000001">
    <property type="protein sequence ID" value="GGD96365.1"/>
    <property type="molecule type" value="Genomic_DNA"/>
</dbReference>
<comment type="caution">
    <text evidence="2">The sequence shown here is derived from an EMBL/GenBank/DDBJ whole genome shotgun (WGS) entry which is preliminary data.</text>
</comment>
<dbReference type="PANTHER" id="PTHR42685">
    <property type="entry name" value="GERANYLGERANYL DIPHOSPHATE REDUCTASE"/>
    <property type="match status" value="1"/>
</dbReference>
<dbReference type="Gene3D" id="3.50.50.60">
    <property type="entry name" value="FAD/NAD(P)-binding domain"/>
    <property type="match status" value="1"/>
</dbReference>
<dbReference type="PANTHER" id="PTHR42685:SF22">
    <property type="entry name" value="CONDITIONED MEDIUM FACTOR RECEPTOR 1"/>
    <property type="match status" value="1"/>
</dbReference>
<name>A0ABQ1S7B6_9SPHN</name>
<evidence type="ECO:0000313" key="2">
    <source>
        <dbReference type="EMBL" id="GGD96365.1"/>
    </source>
</evidence>
<evidence type="ECO:0000313" key="3">
    <source>
        <dbReference type="Proteomes" id="UP000619041"/>
    </source>
</evidence>
<protein>
    <submittedName>
        <fullName evidence="2">Geranylgeranyl reductase</fullName>
    </submittedName>
</protein>
<sequence>MPPIVLGAGPAGSMAAIMLARAGASPVLIDRDDQVGDALCGGFLSWRSAERLRGIGVDPAALGGHPVGTLALIAGTREATAPLPVEGFGLSRRALDTALRARAVAEGARLEIDRARSVEPGLVEGETRQWKAGAIFLATGKSDVRGQIRPRTAADPALGLRLRLPASERLQAILRGRIELHLFEGGYAGIVLQDGGTANVCLALRKSLLAEAGGDPLALLDWLASQYPRFGERMEFAPRGLAIDTVGSVPYGWIARSSQEGLYRLGDQAAVTPSLAGEGMAIAMASGEAAARAWLSGMNAPRFQQAFARRAGRPVRTAGIIWNLAESDRGGRLLTRLAAGAPWLARAAMALTRI</sequence>